<organism evidence="6 7">
    <name type="scientific">Herbaspirillum lusitanum</name>
    <dbReference type="NCBI Taxonomy" id="213312"/>
    <lineage>
        <taxon>Bacteria</taxon>
        <taxon>Pseudomonadati</taxon>
        <taxon>Pseudomonadota</taxon>
        <taxon>Betaproteobacteria</taxon>
        <taxon>Burkholderiales</taxon>
        <taxon>Oxalobacteraceae</taxon>
        <taxon>Herbaspirillum</taxon>
    </lineage>
</organism>
<evidence type="ECO:0000256" key="4">
    <source>
        <dbReference type="ARBA" id="ARBA00022833"/>
    </source>
</evidence>
<keyword evidence="7" id="KW-1185">Reference proteome</keyword>
<dbReference type="GO" id="GO:0050416">
    <property type="term" value="F:formimidoylglutamate deiminase activity"/>
    <property type="evidence" value="ECO:0007669"/>
    <property type="project" value="UniProtKB-EC"/>
</dbReference>
<evidence type="ECO:0000313" key="7">
    <source>
        <dbReference type="Proteomes" id="UP001629246"/>
    </source>
</evidence>
<dbReference type="NCBIfam" id="NF006684">
    <property type="entry name" value="PRK09229.1-5"/>
    <property type="match status" value="1"/>
</dbReference>
<dbReference type="EC" id="3.5.3.13" evidence="6"/>
<reference evidence="6 7" key="1">
    <citation type="journal article" date="2024" name="Chem. Sci.">
        <title>Discovery of megapolipeptins by genome mining of a Burkholderiales bacteria collection.</title>
        <authorList>
            <person name="Paulo B.S."/>
            <person name="Recchia M.J.J."/>
            <person name="Lee S."/>
            <person name="Fergusson C.H."/>
            <person name="Romanowski S.B."/>
            <person name="Hernandez A."/>
            <person name="Krull N."/>
            <person name="Liu D.Y."/>
            <person name="Cavanagh H."/>
            <person name="Bos A."/>
            <person name="Gray C.A."/>
            <person name="Murphy B.T."/>
            <person name="Linington R.G."/>
            <person name="Eustaquio A.S."/>
        </authorList>
    </citation>
    <scope>NUCLEOTIDE SEQUENCE [LARGE SCALE GENOMIC DNA]</scope>
    <source>
        <strain evidence="6 7">RL21-008-BIB-A</strain>
    </source>
</reference>
<keyword evidence="2" id="KW-0479">Metal-binding</keyword>
<evidence type="ECO:0000256" key="3">
    <source>
        <dbReference type="ARBA" id="ARBA00022801"/>
    </source>
</evidence>
<dbReference type="PANTHER" id="PTHR11271">
    <property type="entry name" value="GUANINE DEAMINASE"/>
    <property type="match status" value="1"/>
</dbReference>
<dbReference type="Gene3D" id="2.30.40.10">
    <property type="entry name" value="Urease, subunit C, domain 1"/>
    <property type="match status" value="1"/>
</dbReference>
<evidence type="ECO:0000313" key="6">
    <source>
        <dbReference type="EMBL" id="MFL9927326.1"/>
    </source>
</evidence>
<protein>
    <submittedName>
        <fullName evidence="6">Formimidoylglutamate deiminase</fullName>
        <ecNumber evidence="6">3.5.3.13</ecNumber>
    </submittedName>
</protein>
<keyword evidence="4" id="KW-0862">Zinc</keyword>
<dbReference type="InterPro" id="IPR051607">
    <property type="entry name" value="Metallo-dep_hydrolases"/>
</dbReference>
<dbReference type="CDD" id="cd01313">
    <property type="entry name" value="Met_dep_hydrolase_E"/>
    <property type="match status" value="1"/>
</dbReference>
<dbReference type="NCBIfam" id="NF006681">
    <property type="entry name" value="PRK09229.1-2"/>
    <property type="match status" value="1"/>
</dbReference>
<dbReference type="NCBIfam" id="TIGR02022">
    <property type="entry name" value="hutF"/>
    <property type="match status" value="1"/>
</dbReference>
<dbReference type="InterPro" id="IPR032466">
    <property type="entry name" value="Metal_Hydrolase"/>
</dbReference>
<dbReference type="InterPro" id="IPR010252">
    <property type="entry name" value="HutF"/>
</dbReference>
<evidence type="ECO:0000256" key="1">
    <source>
        <dbReference type="ARBA" id="ARBA00001947"/>
    </source>
</evidence>
<dbReference type="InterPro" id="IPR011059">
    <property type="entry name" value="Metal-dep_hydrolase_composite"/>
</dbReference>
<dbReference type="SUPFAM" id="SSF51338">
    <property type="entry name" value="Composite domain of metallo-dependent hydrolases"/>
    <property type="match status" value="1"/>
</dbReference>
<dbReference type="Proteomes" id="UP001629246">
    <property type="component" value="Unassembled WGS sequence"/>
</dbReference>
<dbReference type="Pfam" id="PF01979">
    <property type="entry name" value="Amidohydro_1"/>
    <property type="match status" value="1"/>
</dbReference>
<keyword evidence="3 6" id="KW-0378">Hydrolase</keyword>
<gene>
    <name evidence="6" type="ORF">PQR62_23840</name>
</gene>
<dbReference type="RefSeq" id="WP_408160569.1">
    <property type="nucleotide sequence ID" value="NZ_JAQQFM010000014.1"/>
</dbReference>
<evidence type="ECO:0000256" key="2">
    <source>
        <dbReference type="ARBA" id="ARBA00022723"/>
    </source>
</evidence>
<dbReference type="InterPro" id="IPR006680">
    <property type="entry name" value="Amidohydro-rel"/>
</dbReference>
<feature type="domain" description="Amidohydrolase-related" evidence="5">
    <location>
        <begin position="54"/>
        <end position="441"/>
    </location>
</feature>
<dbReference type="Gene3D" id="3.20.20.140">
    <property type="entry name" value="Metal-dependent hydrolases"/>
    <property type="match status" value="1"/>
</dbReference>
<dbReference type="SUPFAM" id="SSF51556">
    <property type="entry name" value="Metallo-dependent hydrolases"/>
    <property type="match status" value="1"/>
</dbReference>
<comment type="cofactor">
    <cofactor evidence="1">
        <name>Zn(2+)</name>
        <dbReference type="ChEBI" id="CHEBI:29105"/>
    </cofactor>
</comment>
<sequence length="467" mass="50777">MNQATPKSLFADLALLPQGWCRNVILSWDANGDLSSVTPDSIYSPAMRRAAGPVLPGMPNLHSHAFQRAMAGLTETMGDPADSFWSWRTLMYRFAQRLQPEHLQAIGLHLYIEMLKAGYTSVCEFHYLHHAVGGQAYANPAELSARIVSAADEAGIGMTLLPVLYQYSGFGATAPSTQQARFISSPEWILDLRARMKRDFPENGSRRYGVAPHSLRAVSDASLKRLVQGLNATPGDADAPIHIHVAEQTREVDDCLAAFGRRPVQMLFEQQQVDARWCLVHATHMSDDEYRDVAASGAVVGLCPTTEANLGDGIIDARRLLEDGASWGVGSDSNVCVNPWAELRLLEYGQRLQHRRRNVLANPQAPAVADRLLQQAIAGGAGVSGRRVAGLTVGQRADFLVLDGEDANLAGRAPAQLLSALVFCEHNENPVRDVFVGGRQVIAGGHHPEQARARAAYRDAVTGLLKD</sequence>
<dbReference type="EMBL" id="JAQQFM010000014">
    <property type="protein sequence ID" value="MFL9927326.1"/>
    <property type="molecule type" value="Genomic_DNA"/>
</dbReference>
<proteinExistence type="predicted"/>
<evidence type="ECO:0000259" key="5">
    <source>
        <dbReference type="Pfam" id="PF01979"/>
    </source>
</evidence>
<comment type="caution">
    <text evidence="6">The sequence shown here is derived from an EMBL/GenBank/DDBJ whole genome shotgun (WGS) entry which is preliminary data.</text>
</comment>
<name>A0ABW9AEI8_9BURK</name>
<accession>A0ABW9AEI8</accession>
<dbReference type="PANTHER" id="PTHR11271:SF48">
    <property type="entry name" value="AMIDOHYDROLASE-RELATED DOMAIN-CONTAINING PROTEIN"/>
    <property type="match status" value="1"/>
</dbReference>